<feature type="transmembrane region" description="Helical" evidence="2">
    <location>
        <begin position="32"/>
        <end position="53"/>
    </location>
</feature>
<feature type="region of interest" description="Disordered" evidence="1">
    <location>
        <begin position="1"/>
        <end position="27"/>
    </location>
</feature>
<feature type="transmembrane region" description="Helical" evidence="2">
    <location>
        <begin position="65"/>
        <end position="89"/>
    </location>
</feature>
<dbReference type="Pfam" id="PF02517">
    <property type="entry name" value="Rce1-like"/>
    <property type="match status" value="1"/>
</dbReference>
<keyword evidence="2" id="KW-1133">Transmembrane helix</keyword>
<feature type="transmembrane region" description="Helical" evidence="2">
    <location>
        <begin position="245"/>
        <end position="265"/>
    </location>
</feature>
<sequence>MIITGTTPPPGPGRTDDPTALSPEATPPERRVPWAAVLTFLVVAYGGGWLIALPLWRSGGLANPLFLPLGLAVMATPTLAALVATLAVVRPAHPARFLGLTPVRPWRRTLGYALLGFVGVQVLGALAIVLAWVLGVTPLQVTGGAWSSLVSMQLLGLVVTVAALGEEIGWRGFLLRALRPLGTGKALVLSGLAWGPWHAPLVLLGYNYGTMDPSALIMMTVTTILMGVLFGWLRMRSASVYPSAFAHGALNASGGTLLAAFAPAAGVAPSVLGWVGWLLLAVVIGGLVATRAFRWARPGTASS</sequence>
<protein>
    <recommendedName>
        <fullName evidence="3">CAAX prenyl protease 2/Lysostaphin resistance protein A-like domain-containing protein</fullName>
    </recommendedName>
</protein>
<dbReference type="RefSeq" id="WP_204911782.1">
    <property type="nucleotide sequence ID" value="NZ_BAAAYR010000001.1"/>
</dbReference>
<proteinExistence type="predicted"/>
<dbReference type="EMBL" id="BAAAYR010000001">
    <property type="protein sequence ID" value="GAA3558400.1"/>
    <property type="molecule type" value="Genomic_DNA"/>
</dbReference>
<dbReference type="InterPro" id="IPR042150">
    <property type="entry name" value="MmRce1-like"/>
</dbReference>
<evidence type="ECO:0000256" key="2">
    <source>
        <dbReference type="SAM" id="Phobius"/>
    </source>
</evidence>
<gene>
    <name evidence="4" type="ORF">GCM10022197_12130</name>
</gene>
<feature type="transmembrane region" description="Helical" evidence="2">
    <location>
        <begin position="110"/>
        <end position="133"/>
    </location>
</feature>
<name>A0ABP6WZP6_9ACTN</name>
<dbReference type="PANTHER" id="PTHR35797:SF1">
    <property type="entry name" value="PROTEASE"/>
    <property type="match status" value="1"/>
</dbReference>
<organism evidence="4 5">
    <name type="scientific">Microlunatus spumicola</name>
    <dbReference type="NCBI Taxonomy" id="81499"/>
    <lineage>
        <taxon>Bacteria</taxon>
        <taxon>Bacillati</taxon>
        <taxon>Actinomycetota</taxon>
        <taxon>Actinomycetes</taxon>
        <taxon>Propionibacteriales</taxon>
        <taxon>Propionibacteriaceae</taxon>
        <taxon>Microlunatus</taxon>
    </lineage>
</organism>
<feature type="transmembrane region" description="Helical" evidence="2">
    <location>
        <begin position="145"/>
        <end position="165"/>
    </location>
</feature>
<dbReference type="InterPro" id="IPR003675">
    <property type="entry name" value="Rce1/LyrA-like_dom"/>
</dbReference>
<dbReference type="Proteomes" id="UP001500767">
    <property type="component" value="Unassembled WGS sequence"/>
</dbReference>
<feature type="domain" description="CAAX prenyl protease 2/Lysostaphin resistance protein A-like" evidence="3">
    <location>
        <begin position="154"/>
        <end position="252"/>
    </location>
</feature>
<keyword evidence="2" id="KW-0472">Membrane</keyword>
<accession>A0ABP6WZP6</accession>
<evidence type="ECO:0000313" key="5">
    <source>
        <dbReference type="Proteomes" id="UP001500767"/>
    </source>
</evidence>
<comment type="caution">
    <text evidence="4">The sequence shown here is derived from an EMBL/GenBank/DDBJ whole genome shotgun (WGS) entry which is preliminary data.</text>
</comment>
<feature type="transmembrane region" description="Helical" evidence="2">
    <location>
        <begin position="271"/>
        <end position="293"/>
    </location>
</feature>
<keyword evidence="2" id="KW-0812">Transmembrane</keyword>
<evidence type="ECO:0000313" key="4">
    <source>
        <dbReference type="EMBL" id="GAA3558400.1"/>
    </source>
</evidence>
<keyword evidence="5" id="KW-1185">Reference proteome</keyword>
<evidence type="ECO:0000256" key="1">
    <source>
        <dbReference type="SAM" id="MobiDB-lite"/>
    </source>
</evidence>
<evidence type="ECO:0000259" key="3">
    <source>
        <dbReference type="Pfam" id="PF02517"/>
    </source>
</evidence>
<dbReference type="PANTHER" id="PTHR35797">
    <property type="entry name" value="PROTEASE-RELATED"/>
    <property type="match status" value="1"/>
</dbReference>
<feature type="transmembrane region" description="Helical" evidence="2">
    <location>
        <begin position="214"/>
        <end position="233"/>
    </location>
</feature>
<reference evidence="5" key="1">
    <citation type="journal article" date="2019" name="Int. J. Syst. Evol. Microbiol.">
        <title>The Global Catalogue of Microorganisms (GCM) 10K type strain sequencing project: providing services to taxonomists for standard genome sequencing and annotation.</title>
        <authorList>
            <consortium name="The Broad Institute Genomics Platform"/>
            <consortium name="The Broad Institute Genome Sequencing Center for Infectious Disease"/>
            <person name="Wu L."/>
            <person name="Ma J."/>
        </authorList>
    </citation>
    <scope>NUCLEOTIDE SEQUENCE [LARGE SCALE GENOMIC DNA]</scope>
    <source>
        <strain evidence="5">JCM 16540</strain>
    </source>
</reference>